<proteinExistence type="predicted"/>
<evidence type="ECO:0000256" key="5">
    <source>
        <dbReference type="SAM" id="Phobius"/>
    </source>
</evidence>
<organism evidence="6 7">
    <name type="scientific">Cutaneotrichosporon cavernicola</name>
    <dbReference type="NCBI Taxonomy" id="279322"/>
    <lineage>
        <taxon>Eukaryota</taxon>
        <taxon>Fungi</taxon>
        <taxon>Dikarya</taxon>
        <taxon>Basidiomycota</taxon>
        <taxon>Agaricomycotina</taxon>
        <taxon>Tremellomycetes</taxon>
        <taxon>Trichosporonales</taxon>
        <taxon>Trichosporonaceae</taxon>
        <taxon>Cutaneotrichosporon</taxon>
    </lineage>
</organism>
<dbReference type="GO" id="GO:0016020">
    <property type="term" value="C:membrane"/>
    <property type="evidence" value="ECO:0007669"/>
    <property type="project" value="UniProtKB-SubCell"/>
</dbReference>
<protein>
    <submittedName>
        <fullName evidence="6">Uncharacterized protein</fullName>
    </submittedName>
</protein>
<name>A0AA48L1Z0_9TREE</name>
<gene>
    <name evidence="6" type="ORF">CcaverHIS019_0305250</name>
</gene>
<evidence type="ECO:0000256" key="3">
    <source>
        <dbReference type="ARBA" id="ARBA00022989"/>
    </source>
</evidence>
<dbReference type="GeneID" id="85494325"/>
<keyword evidence="3 5" id="KW-1133">Transmembrane helix</keyword>
<keyword evidence="7" id="KW-1185">Reference proteome</keyword>
<dbReference type="AlphaFoldDB" id="A0AA48L1Z0"/>
<dbReference type="RefSeq" id="XP_060455720.1">
    <property type="nucleotide sequence ID" value="XM_060598981.1"/>
</dbReference>
<dbReference type="EMBL" id="AP028214">
    <property type="protein sequence ID" value="BEI90455.1"/>
    <property type="molecule type" value="Genomic_DNA"/>
</dbReference>
<sequence>MVLNIRPVVSPGMAGCCTVLSFFGVIILSVFGYFFSHRAYGLTSSHEDPEDPDFVAKLCYTSAIVYAVFMVFCGLQLGVHARYPRGVQL</sequence>
<accession>A0AA48L1Z0</accession>
<comment type="subcellular location">
    <subcellularLocation>
        <location evidence="1">Membrane</location>
    </subcellularLocation>
</comment>
<evidence type="ECO:0000256" key="2">
    <source>
        <dbReference type="ARBA" id="ARBA00022692"/>
    </source>
</evidence>
<evidence type="ECO:0000256" key="4">
    <source>
        <dbReference type="ARBA" id="ARBA00023136"/>
    </source>
</evidence>
<dbReference type="Proteomes" id="UP001233271">
    <property type="component" value="Chromosome 3"/>
</dbReference>
<reference evidence="6" key="1">
    <citation type="journal article" date="2023" name="BMC Genomics">
        <title>Chromosome-level genome assemblies of Cutaneotrichosporon spp. (Trichosporonales, Basidiomycota) reveal imbalanced evolution between nucleotide sequences and chromosome synteny.</title>
        <authorList>
            <person name="Kobayashi Y."/>
            <person name="Kayamori A."/>
            <person name="Aoki K."/>
            <person name="Shiwa Y."/>
            <person name="Matsutani M."/>
            <person name="Fujita N."/>
            <person name="Sugita T."/>
            <person name="Iwasaki W."/>
            <person name="Tanaka N."/>
            <person name="Takashima M."/>
        </authorList>
    </citation>
    <scope>NUCLEOTIDE SEQUENCE</scope>
    <source>
        <strain evidence="6">HIS019</strain>
    </source>
</reference>
<dbReference type="Pfam" id="PF23489">
    <property type="entry name" value="V-ATPase_su_f"/>
    <property type="match status" value="1"/>
</dbReference>
<evidence type="ECO:0000256" key="1">
    <source>
        <dbReference type="ARBA" id="ARBA00004370"/>
    </source>
</evidence>
<keyword evidence="4 5" id="KW-0472">Membrane</keyword>
<dbReference type="InterPro" id="IPR056552">
    <property type="entry name" value="Ribonucl_Kappa"/>
</dbReference>
<feature type="transmembrane region" description="Helical" evidence="5">
    <location>
        <begin position="54"/>
        <end position="75"/>
    </location>
</feature>
<evidence type="ECO:0000313" key="7">
    <source>
        <dbReference type="Proteomes" id="UP001233271"/>
    </source>
</evidence>
<feature type="transmembrane region" description="Helical" evidence="5">
    <location>
        <begin position="12"/>
        <end position="34"/>
    </location>
</feature>
<keyword evidence="2 5" id="KW-0812">Transmembrane</keyword>
<dbReference type="KEGG" id="ccac:CcaHIS019_0305250"/>
<evidence type="ECO:0000313" key="6">
    <source>
        <dbReference type="EMBL" id="BEI90455.1"/>
    </source>
</evidence>